<keyword evidence="2" id="KW-1185">Reference proteome</keyword>
<name>A0ACB9YX48_9PEZI</name>
<proteinExistence type="predicted"/>
<protein>
    <submittedName>
        <fullName evidence="1">Uncharacterized protein</fullName>
    </submittedName>
</protein>
<sequence>MGQAPSRDVYLETRVEDPPNESKPRGLALVAHGRLGGNFDQPPVRLLAEYLRDKRQLRVVTWNARGIGQSEGGDEWTNFGTWIGDTGIDDYHRMLRDSMAKFVQDFPNAENPQLFICGYSAGAIFAGCSRPSPSFPQFAPAHYILISYPVDLNPLIGLHKTGSYYRSVEALVQGYGWENLPAEFQGKEPEVAGVLTVMGQREAVIFYGSWTRILGGKNRRNVLKQVVVEGATHAWDDKAYRIVEEVDSWLCTI</sequence>
<dbReference type="EMBL" id="MU393492">
    <property type="protein sequence ID" value="KAI4864051.1"/>
    <property type="molecule type" value="Genomic_DNA"/>
</dbReference>
<organism evidence="1 2">
    <name type="scientific">Hypoxylon rubiginosum</name>
    <dbReference type="NCBI Taxonomy" id="110542"/>
    <lineage>
        <taxon>Eukaryota</taxon>
        <taxon>Fungi</taxon>
        <taxon>Dikarya</taxon>
        <taxon>Ascomycota</taxon>
        <taxon>Pezizomycotina</taxon>
        <taxon>Sordariomycetes</taxon>
        <taxon>Xylariomycetidae</taxon>
        <taxon>Xylariales</taxon>
        <taxon>Hypoxylaceae</taxon>
        <taxon>Hypoxylon</taxon>
    </lineage>
</organism>
<evidence type="ECO:0000313" key="2">
    <source>
        <dbReference type="Proteomes" id="UP001497700"/>
    </source>
</evidence>
<dbReference type="Proteomes" id="UP001497700">
    <property type="component" value="Unassembled WGS sequence"/>
</dbReference>
<evidence type="ECO:0000313" key="1">
    <source>
        <dbReference type="EMBL" id="KAI4864051.1"/>
    </source>
</evidence>
<reference evidence="1 2" key="1">
    <citation type="journal article" date="2022" name="New Phytol.">
        <title>Ecological generalism drives hyperdiversity of secondary metabolite gene clusters in xylarialean endophytes.</title>
        <authorList>
            <person name="Franco M.E.E."/>
            <person name="Wisecaver J.H."/>
            <person name="Arnold A.E."/>
            <person name="Ju Y.M."/>
            <person name="Slot J.C."/>
            <person name="Ahrendt S."/>
            <person name="Moore L.P."/>
            <person name="Eastman K.E."/>
            <person name="Scott K."/>
            <person name="Konkel Z."/>
            <person name="Mondo S.J."/>
            <person name="Kuo A."/>
            <person name="Hayes R.D."/>
            <person name="Haridas S."/>
            <person name="Andreopoulos B."/>
            <person name="Riley R."/>
            <person name="LaButti K."/>
            <person name="Pangilinan J."/>
            <person name="Lipzen A."/>
            <person name="Amirebrahimi M."/>
            <person name="Yan J."/>
            <person name="Adam C."/>
            <person name="Keymanesh K."/>
            <person name="Ng V."/>
            <person name="Louie K."/>
            <person name="Northen T."/>
            <person name="Drula E."/>
            <person name="Henrissat B."/>
            <person name="Hsieh H.M."/>
            <person name="Youens-Clark K."/>
            <person name="Lutzoni F."/>
            <person name="Miadlikowska J."/>
            <person name="Eastwood D.C."/>
            <person name="Hamelin R.C."/>
            <person name="Grigoriev I.V."/>
            <person name="U'Ren J.M."/>
        </authorList>
    </citation>
    <scope>NUCLEOTIDE SEQUENCE [LARGE SCALE GENOMIC DNA]</scope>
    <source>
        <strain evidence="1 2">CBS 119005</strain>
    </source>
</reference>
<comment type="caution">
    <text evidence="1">The sequence shown here is derived from an EMBL/GenBank/DDBJ whole genome shotgun (WGS) entry which is preliminary data.</text>
</comment>
<accession>A0ACB9YX48</accession>
<gene>
    <name evidence="1" type="ORF">F4820DRAFT_424831</name>
</gene>